<keyword evidence="4" id="KW-1185">Reference proteome</keyword>
<evidence type="ECO:0000313" key="4">
    <source>
        <dbReference type="Proteomes" id="UP001596321"/>
    </source>
</evidence>
<dbReference type="Proteomes" id="UP001596321">
    <property type="component" value="Unassembled WGS sequence"/>
</dbReference>
<sequence>MSAARHAVGRRGAWLRVLVLLLVLVVPCAHATARTALPAPTAGVSGGAGGEYDHLDTVSRTPVRGAHRAVGPQGAAAAPVTGPRAPVLVPAVVSGPPPSRRSVVLRC</sequence>
<evidence type="ECO:0000256" key="2">
    <source>
        <dbReference type="SAM" id="SignalP"/>
    </source>
</evidence>
<evidence type="ECO:0000313" key="3">
    <source>
        <dbReference type="EMBL" id="MFC6503194.1"/>
    </source>
</evidence>
<feature type="region of interest" description="Disordered" evidence="1">
    <location>
        <begin position="37"/>
        <end position="81"/>
    </location>
</feature>
<keyword evidence="2" id="KW-0732">Signal</keyword>
<evidence type="ECO:0000256" key="1">
    <source>
        <dbReference type="SAM" id="MobiDB-lite"/>
    </source>
</evidence>
<dbReference type="EMBL" id="JBHSUW010000001">
    <property type="protein sequence ID" value="MFC6503194.1"/>
    <property type="molecule type" value="Genomic_DNA"/>
</dbReference>
<protein>
    <recommendedName>
        <fullName evidence="5">Secreted protein</fullName>
    </recommendedName>
</protein>
<feature type="chain" id="PRO_5046518176" description="Secreted protein" evidence="2">
    <location>
        <begin position="32"/>
        <end position="107"/>
    </location>
</feature>
<comment type="caution">
    <text evidence="3">The sequence shown here is derived from an EMBL/GenBank/DDBJ whole genome shotgun (WGS) entry which is preliminary data.</text>
</comment>
<reference evidence="4" key="1">
    <citation type="journal article" date="2019" name="Int. J. Syst. Evol. Microbiol.">
        <title>The Global Catalogue of Microorganisms (GCM) 10K type strain sequencing project: providing services to taxonomists for standard genome sequencing and annotation.</title>
        <authorList>
            <consortium name="The Broad Institute Genomics Platform"/>
            <consortium name="The Broad Institute Genome Sequencing Center for Infectious Disease"/>
            <person name="Wu L."/>
            <person name="Ma J."/>
        </authorList>
    </citation>
    <scope>NUCLEOTIDE SEQUENCE [LARGE SCALE GENOMIC DNA]</scope>
    <source>
        <strain evidence="4">JCM 4504</strain>
    </source>
</reference>
<feature type="compositionally biased region" description="Low complexity" evidence="1">
    <location>
        <begin position="69"/>
        <end position="81"/>
    </location>
</feature>
<gene>
    <name evidence="3" type="ORF">ACFQFF_17140</name>
</gene>
<dbReference type="RefSeq" id="WP_062130564.1">
    <property type="nucleotide sequence ID" value="NZ_BMUJ01000021.1"/>
</dbReference>
<name>A0ABW1Y043_STRPL</name>
<proteinExistence type="predicted"/>
<evidence type="ECO:0008006" key="5">
    <source>
        <dbReference type="Google" id="ProtNLM"/>
    </source>
</evidence>
<accession>A0ABW1Y043</accession>
<feature type="signal peptide" evidence="2">
    <location>
        <begin position="1"/>
        <end position="31"/>
    </location>
</feature>
<organism evidence="3 4">
    <name type="scientific">Streptomyces plicatus</name>
    <dbReference type="NCBI Taxonomy" id="1922"/>
    <lineage>
        <taxon>Bacteria</taxon>
        <taxon>Bacillati</taxon>
        <taxon>Actinomycetota</taxon>
        <taxon>Actinomycetes</taxon>
        <taxon>Kitasatosporales</taxon>
        <taxon>Streptomycetaceae</taxon>
        <taxon>Streptomyces</taxon>
        <taxon>Streptomyces rochei group</taxon>
    </lineage>
</organism>